<evidence type="ECO:0000256" key="2">
    <source>
        <dbReference type="ARBA" id="ARBA00023315"/>
    </source>
</evidence>
<reference evidence="5" key="1">
    <citation type="journal article" date="2019" name="Int. J. Syst. Evol. Microbiol.">
        <title>The Global Catalogue of Microorganisms (GCM) 10K type strain sequencing project: providing services to taxonomists for standard genome sequencing and annotation.</title>
        <authorList>
            <consortium name="The Broad Institute Genomics Platform"/>
            <consortium name="The Broad Institute Genome Sequencing Center for Infectious Disease"/>
            <person name="Wu L."/>
            <person name="Ma J."/>
        </authorList>
    </citation>
    <scope>NUCLEOTIDE SEQUENCE [LARGE SCALE GENOMIC DNA]</scope>
    <source>
        <strain evidence="5">JCM 31405</strain>
    </source>
</reference>
<dbReference type="Pfam" id="PF00583">
    <property type="entry name" value="Acetyltransf_1"/>
    <property type="match status" value="1"/>
</dbReference>
<dbReference type="Proteomes" id="UP000644548">
    <property type="component" value="Unassembled WGS sequence"/>
</dbReference>
<keyword evidence="1" id="KW-0808">Transferase</keyword>
<evidence type="ECO:0000256" key="1">
    <source>
        <dbReference type="ARBA" id="ARBA00022679"/>
    </source>
</evidence>
<evidence type="ECO:0000313" key="5">
    <source>
        <dbReference type="Proteomes" id="UP000644548"/>
    </source>
</evidence>
<dbReference type="RefSeq" id="WP_189072453.1">
    <property type="nucleotide sequence ID" value="NZ_BMQN01000002.1"/>
</dbReference>
<comment type="caution">
    <text evidence="4">The sequence shown here is derived from an EMBL/GenBank/DDBJ whole genome shotgun (WGS) entry which is preliminary data.</text>
</comment>
<protein>
    <submittedName>
        <fullName evidence="4">GNAT family N-acetyltransferase</fullName>
    </submittedName>
</protein>
<dbReference type="InterPro" id="IPR016181">
    <property type="entry name" value="Acyl_CoA_acyltransferase"/>
</dbReference>
<evidence type="ECO:0000259" key="3">
    <source>
        <dbReference type="PROSITE" id="PS51186"/>
    </source>
</evidence>
<dbReference type="InterPro" id="IPR050832">
    <property type="entry name" value="Bact_Acetyltransf"/>
</dbReference>
<dbReference type="Gene3D" id="3.40.630.30">
    <property type="match status" value="1"/>
</dbReference>
<dbReference type="InterPro" id="IPR000182">
    <property type="entry name" value="GNAT_dom"/>
</dbReference>
<keyword evidence="5" id="KW-1185">Reference proteome</keyword>
<keyword evidence="2" id="KW-0012">Acyltransferase</keyword>
<evidence type="ECO:0000313" key="4">
    <source>
        <dbReference type="EMBL" id="GGR88185.1"/>
    </source>
</evidence>
<dbReference type="PANTHER" id="PTHR43877">
    <property type="entry name" value="AMINOALKYLPHOSPHONATE N-ACETYLTRANSFERASE-RELATED-RELATED"/>
    <property type="match status" value="1"/>
</dbReference>
<proteinExistence type="predicted"/>
<dbReference type="PROSITE" id="PS51186">
    <property type="entry name" value="GNAT"/>
    <property type="match status" value="1"/>
</dbReference>
<feature type="domain" description="N-acetyltransferase" evidence="3">
    <location>
        <begin position="5"/>
        <end position="147"/>
    </location>
</feature>
<dbReference type="EMBL" id="BMQN01000002">
    <property type="protein sequence ID" value="GGR88185.1"/>
    <property type="molecule type" value="Genomic_DNA"/>
</dbReference>
<dbReference type="SUPFAM" id="SSF55729">
    <property type="entry name" value="Acyl-CoA N-acyltransferases (Nat)"/>
    <property type="match status" value="1"/>
</dbReference>
<name>A0ABQ2S3W3_9DEIO</name>
<organism evidence="4 5">
    <name type="scientific">Deinococcus sedimenti</name>
    <dbReference type="NCBI Taxonomy" id="1867090"/>
    <lineage>
        <taxon>Bacteria</taxon>
        <taxon>Thermotogati</taxon>
        <taxon>Deinococcota</taxon>
        <taxon>Deinococci</taxon>
        <taxon>Deinococcales</taxon>
        <taxon>Deinococcaceae</taxon>
        <taxon>Deinococcus</taxon>
    </lineage>
</organism>
<accession>A0ABQ2S3W3</accession>
<gene>
    <name evidence="4" type="ORF">GCM10008960_14000</name>
</gene>
<sequence>MTPPPHPRRVTPDDGHTIAAHRYPDARDLPERPAYAAWVAEAIRDGGYLGFLLEEGDEVIAGAGVTLLHWGPTRGDPQPWRARIVNVWTHPDCRRAGHARTLVTACLDALRARGVTRVGLGSSDMARSLYAGLGFTASTHEMTRVLD</sequence>
<dbReference type="PANTHER" id="PTHR43877:SF1">
    <property type="entry name" value="ACETYLTRANSFERASE"/>
    <property type="match status" value="1"/>
</dbReference>
<dbReference type="CDD" id="cd04301">
    <property type="entry name" value="NAT_SF"/>
    <property type="match status" value="1"/>
</dbReference>